<gene>
    <name evidence="1" type="ORF">O181_032493</name>
</gene>
<evidence type="ECO:0000313" key="1">
    <source>
        <dbReference type="EMBL" id="MBW0492778.1"/>
    </source>
</evidence>
<name>A0A9Q3D1Q1_9BASI</name>
<protein>
    <submittedName>
        <fullName evidence="1">Uncharacterized protein</fullName>
    </submittedName>
</protein>
<comment type="caution">
    <text evidence="1">The sequence shown here is derived from an EMBL/GenBank/DDBJ whole genome shotgun (WGS) entry which is preliminary data.</text>
</comment>
<organism evidence="1 2">
    <name type="scientific">Austropuccinia psidii MF-1</name>
    <dbReference type="NCBI Taxonomy" id="1389203"/>
    <lineage>
        <taxon>Eukaryota</taxon>
        <taxon>Fungi</taxon>
        <taxon>Dikarya</taxon>
        <taxon>Basidiomycota</taxon>
        <taxon>Pucciniomycotina</taxon>
        <taxon>Pucciniomycetes</taxon>
        <taxon>Pucciniales</taxon>
        <taxon>Sphaerophragmiaceae</taxon>
        <taxon>Austropuccinia</taxon>
    </lineage>
</organism>
<proteinExistence type="predicted"/>
<dbReference type="EMBL" id="AVOT02011750">
    <property type="protein sequence ID" value="MBW0492778.1"/>
    <property type="molecule type" value="Genomic_DNA"/>
</dbReference>
<evidence type="ECO:0000313" key="2">
    <source>
        <dbReference type="Proteomes" id="UP000765509"/>
    </source>
</evidence>
<dbReference type="Proteomes" id="UP000765509">
    <property type="component" value="Unassembled WGS sequence"/>
</dbReference>
<keyword evidence="2" id="KW-1185">Reference proteome</keyword>
<accession>A0A9Q3D1Q1</accession>
<reference evidence="1" key="1">
    <citation type="submission" date="2021-03" db="EMBL/GenBank/DDBJ databases">
        <title>Draft genome sequence of rust myrtle Austropuccinia psidii MF-1, a brazilian biotype.</title>
        <authorList>
            <person name="Quecine M.C."/>
            <person name="Pachon D.M.R."/>
            <person name="Bonatelli M.L."/>
            <person name="Correr F.H."/>
            <person name="Franceschini L.M."/>
            <person name="Leite T.F."/>
            <person name="Margarido G.R.A."/>
            <person name="Almeida C.A."/>
            <person name="Ferrarezi J.A."/>
            <person name="Labate C.A."/>
        </authorList>
    </citation>
    <scope>NUCLEOTIDE SEQUENCE</scope>
    <source>
        <strain evidence="1">MF-1</strain>
    </source>
</reference>
<sequence length="115" mass="12851">MKPQSSSGGITPPLDHWKGYILQLHTSNSGICFSYGPQARVHSETPYLKQRVLCVVGQDLKQGYFLQLWNSNMGTYGNSGAQVEVLTPPPDPKWRYILKLQTSSWGTYSTSERGT</sequence>
<dbReference type="AlphaFoldDB" id="A0A9Q3D1Q1"/>